<accession>A0A1A9VZR2</accession>
<reference evidence="3" key="1">
    <citation type="submission" date="2014-03" db="EMBL/GenBank/DDBJ databases">
        <authorList>
            <person name="Aksoy S."/>
            <person name="Warren W."/>
            <person name="Wilson R.K."/>
        </authorList>
    </citation>
    <scope>NUCLEOTIDE SEQUENCE [LARGE SCALE GENOMIC DNA]</scope>
    <source>
        <strain evidence="3">IAEA</strain>
    </source>
</reference>
<evidence type="ECO:0000256" key="1">
    <source>
        <dbReference type="SAM" id="MobiDB-lite"/>
    </source>
</evidence>
<name>A0A1A9VZR2_9MUSC</name>
<organism evidence="2 3">
    <name type="scientific">Glossina brevipalpis</name>
    <dbReference type="NCBI Taxonomy" id="37001"/>
    <lineage>
        <taxon>Eukaryota</taxon>
        <taxon>Metazoa</taxon>
        <taxon>Ecdysozoa</taxon>
        <taxon>Arthropoda</taxon>
        <taxon>Hexapoda</taxon>
        <taxon>Insecta</taxon>
        <taxon>Pterygota</taxon>
        <taxon>Neoptera</taxon>
        <taxon>Endopterygota</taxon>
        <taxon>Diptera</taxon>
        <taxon>Brachycera</taxon>
        <taxon>Muscomorpha</taxon>
        <taxon>Hippoboscoidea</taxon>
        <taxon>Glossinidae</taxon>
        <taxon>Glossina</taxon>
    </lineage>
</organism>
<dbReference type="AlphaFoldDB" id="A0A1A9VZR2"/>
<dbReference type="EnsemblMetazoa" id="GBRI000723-RA">
    <property type="protein sequence ID" value="GBRI000723-PA"/>
    <property type="gene ID" value="GBRI000723"/>
</dbReference>
<proteinExistence type="predicted"/>
<protein>
    <submittedName>
        <fullName evidence="2">Uncharacterized protein</fullName>
    </submittedName>
</protein>
<dbReference type="Proteomes" id="UP000091820">
    <property type="component" value="Unassembled WGS sequence"/>
</dbReference>
<keyword evidence="3" id="KW-1185">Reference proteome</keyword>
<evidence type="ECO:0000313" key="3">
    <source>
        <dbReference type="Proteomes" id="UP000091820"/>
    </source>
</evidence>
<sequence length="77" mass="8618">MNALTQQVNTALSRTIDGGLRHDVVADVRTKQVLREAVDAVVQSFSNHTRGYGRGSEEIAFSKTEEEEEQERKVEIS</sequence>
<dbReference type="VEuPathDB" id="VectorBase:GBRI000723"/>
<reference evidence="2" key="2">
    <citation type="submission" date="2020-05" db="UniProtKB">
        <authorList>
            <consortium name="EnsemblMetazoa"/>
        </authorList>
    </citation>
    <scope>IDENTIFICATION</scope>
    <source>
        <strain evidence="2">IAEA</strain>
    </source>
</reference>
<evidence type="ECO:0000313" key="2">
    <source>
        <dbReference type="EnsemblMetazoa" id="GBRI000723-PA"/>
    </source>
</evidence>
<dbReference type="STRING" id="37001.A0A1A9VZR2"/>
<feature type="region of interest" description="Disordered" evidence="1">
    <location>
        <begin position="49"/>
        <end position="77"/>
    </location>
</feature>